<dbReference type="SUPFAM" id="SSF74653">
    <property type="entry name" value="TolA/TonB C-terminal domain"/>
    <property type="match status" value="1"/>
</dbReference>
<reference evidence="1 2" key="1">
    <citation type="submission" date="2019-07" db="EMBL/GenBank/DDBJ databases">
        <title>Genome sequencing of lignin-degrading bacterial isolates.</title>
        <authorList>
            <person name="Gladden J."/>
        </authorList>
    </citation>
    <scope>NUCLEOTIDE SEQUENCE [LARGE SCALE GENOMIC DNA]</scope>
    <source>
        <strain evidence="1 2">J19</strain>
    </source>
</reference>
<sequence length="84" mass="9475">MPYVLGRPNYDASIPPEQFIGRLVWLIHVDPDGKVTNVEIEVAEGVGERMKDRAIAAGYLSLFPPDPARSAGFTYRRELEFRPD</sequence>
<protein>
    <recommendedName>
        <fullName evidence="3">TonB family protein</fullName>
    </recommendedName>
</protein>
<dbReference type="RefSeq" id="WP_037034749.1">
    <property type="nucleotide sequence ID" value="NZ_VLJS01000035.1"/>
</dbReference>
<name>A0A562E2F3_9GAMM</name>
<dbReference type="Proteomes" id="UP000321583">
    <property type="component" value="Unassembled WGS sequence"/>
</dbReference>
<dbReference type="AlphaFoldDB" id="A0A562E2F3"/>
<evidence type="ECO:0000313" key="2">
    <source>
        <dbReference type="Proteomes" id="UP000321583"/>
    </source>
</evidence>
<proteinExistence type="predicted"/>
<keyword evidence="2" id="KW-1185">Reference proteome</keyword>
<dbReference type="EMBL" id="VLJS01000035">
    <property type="protein sequence ID" value="TWH16205.1"/>
    <property type="molecule type" value="Genomic_DNA"/>
</dbReference>
<organism evidence="1 2">
    <name type="scientific">Pseudoxanthomonas taiwanensis J19</name>
    <dbReference type="NCBI Taxonomy" id="935569"/>
    <lineage>
        <taxon>Bacteria</taxon>
        <taxon>Pseudomonadati</taxon>
        <taxon>Pseudomonadota</taxon>
        <taxon>Gammaproteobacteria</taxon>
        <taxon>Lysobacterales</taxon>
        <taxon>Lysobacteraceae</taxon>
        <taxon>Pseudoxanthomonas</taxon>
    </lineage>
</organism>
<gene>
    <name evidence="1" type="ORF">L613_001300000370</name>
</gene>
<comment type="caution">
    <text evidence="1">The sequence shown here is derived from an EMBL/GenBank/DDBJ whole genome shotgun (WGS) entry which is preliminary data.</text>
</comment>
<evidence type="ECO:0000313" key="1">
    <source>
        <dbReference type="EMBL" id="TWH16205.1"/>
    </source>
</evidence>
<accession>A0A562E2F3</accession>
<dbReference type="OrthoDB" id="6048004at2"/>
<evidence type="ECO:0008006" key="3">
    <source>
        <dbReference type="Google" id="ProtNLM"/>
    </source>
</evidence>